<protein>
    <submittedName>
        <fullName evidence="1">Uncharacterized protein</fullName>
    </submittedName>
</protein>
<dbReference type="Proteomes" id="UP000524450">
    <property type="component" value="Unassembled WGS sequence"/>
</dbReference>
<comment type="caution">
    <text evidence="1">The sequence shown here is derived from an EMBL/GenBank/DDBJ whole genome shotgun (WGS) entry which is preliminary data.</text>
</comment>
<sequence>MKIACHCGSTIYDGADDIPNKARFTSDQGWCAKWDALDDHVIGAAAAGLLTGDAASMKARDIFWGDGLRSMWQCEACGRLYLDGRDGKLQCFVPSTPETDRALLRKTPPASGHQWTFDSTSQT</sequence>
<evidence type="ECO:0000313" key="2">
    <source>
        <dbReference type="Proteomes" id="UP000524450"/>
    </source>
</evidence>
<dbReference type="EMBL" id="JACIFZ010000013">
    <property type="protein sequence ID" value="MBB4225655.1"/>
    <property type="molecule type" value="Genomic_DNA"/>
</dbReference>
<name>A0A840FZJ0_9BURK</name>
<organism evidence="1 2">
    <name type="scientific">Variovorax guangxiensis</name>
    <dbReference type="NCBI Taxonomy" id="1775474"/>
    <lineage>
        <taxon>Bacteria</taxon>
        <taxon>Pseudomonadati</taxon>
        <taxon>Pseudomonadota</taxon>
        <taxon>Betaproteobacteria</taxon>
        <taxon>Burkholderiales</taxon>
        <taxon>Comamonadaceae</taxon>
        <taxon>Variovorax</taxon>
    </lineage>
</organism>
<proteinExistence type="predicted"/>
<dbReference type="RefSeq" id="WP_184642382.1">
    <property type="nucleotide sequence ID" value="NZ_JACIFZ010000013.1"/>
</dbReference>
<evidence type="ECO:0000313" key="1">
    <source>
        <dbReference type="EMBL" id="MBB4225655.1"/>
    </source>
</evidence>
<dbReference type="AlphaFoldDB" id="A0A840FZJ0"/>
<reference evidence="1 2" key="1">
    <citation type="submission" date="2020-08" db="EMBL/GenBank/DDBJ databases">
        <title>Genomic Encyclopedia of Type Strains, Phase IV (KMG-V): Genome sequencing to study the core and pangenomes of soil and plant-associated prokaryotes.</title>
        <authorList>
            <person name="Whitman W."/>
        </authorList>
    </citation>
    <scope>NUCLEOTIDE SEQUENCE [LARGE SCALE GENOMIC DNA]</scope>
    <source>
        <strain evidence="1 2">34/80</strain>
    </source>
</reference>
<gene>
    <name evidence="1" type="ORF">GGD71_006468</name>
</gene>
<accession>A0A840FZJ0</accession>